<keyword evidence="1" id="KW-0812">Transmembrane</keyword>
<reference evidence="2" key="1">
    <citation type="submission" date="2021-01" db="EMBL/GenBank/DDBJ databases">
        <title>Whole genome shotgun sequence of Actinoplanes capillaceus NBRC 16408.</title>
        <authorList>
            <person name="Komaki H."/>
            <person name="Tamura T."/>
        </authorList>
    </citation>
    <scope>NUCLEOTIDE SEQUENCE [LARGE SCALE GENOMIC DNA]</scope>
    <source>
        <strain evidence="2">NBRC 16408</strain>
    </source>
</reference>
<accession>A0ABQ3WAD9</accession>
<sequence length="250" mass="26105">MLLAALLVAVAGDVAVARTGAGLGWMLAFSGLALVPLLSAIPVIRTCRPATLVARPGVPAFDVPVSPGVVLLAAGVTLVVGRNLSGIVRDQLAYPSDAWFTAGFGLLWAAMLGAVWTRALRGAGLRLRPDGIEEHQFFGSILVPWSALETPRSALPLGEHQIALFLADPGAVRRRGLRSRNVTTLPAIGVDAEFLARAVHEYANRPDLRPAIGSPEELARFLAIPQIARLSDTSAACRNTGSGTPAAGCL</sequence>
<evidence type="ECO:0000313" key="2">
    <source>
        <dbReference type="EMBL" id="GID44014.1"/>
    </source>
</evidence>
<keyword evidence="1" id="KW-0472">Membrane</keyword>
<evidence type="ECO:0000256" key="1">
    <source>
        <dbReference type="SAM" id="Phobius"/>
    </source>
</evidence>
<evidence type="ECO:0008006" key="3">
    <source>
        <dbReference type="Google" id="ProtNLM"/>
    </source>
</evidence>
<feature type="transmembrane region" description="Helical" evidence="1">
    <location>
        <begin position="99"/>
        <end position="119"/>
    </location>
</feature>
<feature type="transmembrane region" description="Helical" evidence="1">
    <location>
        <begin position="59"/>
        <end position="79"/>
    </location>
</feature>
<organism evidence="2">
    <name type="scientific">Actinoplanes campanulatus</name>
    <dbReference type="NCBI Taxonomy" id="113559"/>
    <lineage>
        <taxon>Bacteria</taxon>
        <taxon>Bacillati</taxon>
        <taxon>Actinomycetota</taxon>
        <taxon>Actinomycetes</taxon>
        <taxon>Micromonosporales</taxon>
        <taxon>Micromonosporaceae</taxon>
        <taxon>Actinoplanes</taxon>
    </lineage>
</organism>
<keyword evidence="1" id="KW-1133">Transmembrane helix</keyword>
<proteinExistence type="predicted"/>
<name>A0ABQ3WAD9_9ACTN</name>
<comment type="caution">
    <text evidence="2">The sequence shown here is derived from an EMBL/GenBank/DDBJ whole genome shotgun (WGS) entry which is preliminary data.</text>
</comment>
<protein>
    <recommendedName>
        <fullName evidence="3">PH domain-containing protein</fullName>
    </recommendedName>
</protein>
<dbReference type="EMBL" id="BOMF01000019">
    <property type="protein sequence ID" value="GID44014.1"/>
    <property type="molecule type" value="Genomic_DNA"/>
</dbReference>
<feature type="transmembrane region" description="Helical" evidence="1">
    <location>
        <begin position="27"/>
        <end position="47"/>
    </location>
</feature>
<gene>
    <name evidence="2" type="ORF">Aca07nite_12890</name>
</gene>